<comment type="caution">
    <text evidence="2">The sequence shown here is derived from an EMBL/GenBank/DDBJ whole genome shotgun (WGS) entry which is preliminary data.</text>
</comment>
<dbReference type="Proteomes" id="UP001303889">
    <property type="component" value="Unassembled WGS sequence"/>
</dbReference>
<dbReference type="AlphaFoldDB" id="A0AAN6RPU4"/>
<protein>
    <submittedName>
        <fullName evidence="2">Uncharacterized protein</fullName>
    </submittedName>
</protein>
<feature type="region of interest" description="Disordered" evidence="1">
    <location>
        <begin position="1"/>
        <end position="74"/>
    </location>
</feature>
<name>A0AAN6RPU4_9PEZI</name>
<keyword evidence="3" id="KW-1185">Reference proteome</keyword>
<sequence>MATTMAATTTAFPTTVPTMDLSSNASPRSLPTPQSLAPMALSEFMAQTRPSSDTTNPPSEKPQSPQDCPRPDAL</sequence>
<evidence type="ECO:0000313" key="2">
    <source>
        <dbReference type="EMBL" id="KAK3898369.1"/>
    </source>
</evidence>
<organism evidence="2 3">
    <name type="scientific">Staphylotrichum tortipilum</name>
    <dbReference type="NCBI Taxonomy" id="2831512"/>
    <lineage>
        <taxon>Eukaryota</taxon>
        <taxon>Fungi</taxon>
        <taxon>Dikarya</taxon>
        <taxon>Ascomycota</taxon>
        <taxon>Pezizomycotina</taxon>
        <taxon>Sordariomycetes</taxon>
        <taxon>Sordariomycetidae</taxon>
        <taxon>Sordariales</taxon>
        <taxon>Chaetomiaceae</taxon>
        <taxon>Staphylotrichum</taxon>
    </lineage>
</organism>
<gene>
    <name evidence="2" type="ORF">C8A05DRAFT_38037</name>
</gene>
<feature type="compositionally biased region" description="Low complexity" evidence="1">
    <location>
        <begin position="1"/>
        <end position="19"/>
    </location>
</feature>
<feature type="compositionally biased region" description="Polar residues" evidence="1">
    <location>
        <begin position="20"/>
        <end position="35"/>
    </location>
</feature>
<feature type="non-terminal residue" evidence="2">
    <location>
        <position position="74"/>
    </location>
</feature>
<feature type="compositionally biased region" description="Polar residues" evidence="1">
    <location>
        <begin position="48"/>
        <end position="66"/>
    </location>
</feature>
<reference evidence="2" key="1">
    <citation type="journal article" date="2023" name="Mol. Phylogenet. Evol.">
        <title>Genome-scale phylogeny and comparative genomics of the fungal order Sordariales.</title>
        <authorList>
            <person name="Hensen N."/>
            <person name="Bonometti L."/>
            <person name="Westerberg I."/>
            <person name="Brannstrom I.O."/>
            <person name="Guillou S."/>
            <person name="Cros-Aarteil S."/>
            <person name="Calhoun S."/>
            <person name="Haridas S."/>
            <person name="Kuo A."/>
            <person name="Mondo S."/>
            <person name="Pangilinan J."/>
            <person name="Riley R."/>
            <person name="LaButti K."/>
            <person name="Andreopoulos B."/>
            <person name="Lipzen A."/>
            <person name="Chen C."/>
            <person name="Yan M."/>
            <person name="Daum C."/>
            <person name="Ng V."/>
            <person name="Clum A."/>
            <person name="Steindorff A."/>
            <person name="Ohm R.A."/>
            <person name="Martin F."/>
            <person name="Silar P."/>
            <person name="Natvig D.O."/>
            <person name="Lalanne C."/>
            <person name="Gautier V."/>
            <person name="Ament-Velasquez S.L."/>
            <person name="Kruys A."/>
            <person name="Hutchinson M.I."/>
            <person name="Powell A.J."/>
            <person name="Barry K."/>
            <person name="Miller A.N."/>
            <person name="Grigoriev I.V."/>
            <person name="Debuchy R."/>
            <person name="Gladieux P."/>
            <person name="Hiltunen Thoren M."/>
            <person name="Johannesson H."/>
        </authorList>
    </citation>
    <scope>NUCLEOTIDE SEQUENCE</scope>
    <source>
        <strain evidence="2">CBS 103.79</strain>
    </source>
</reference>
<evidence type="ECO:0000256" key="1">
    <source>
        <dbReference type="SAM" id="MobiDB-lite"/>
    </source>
</evidence>
<reference evidence="2" key="2">
    <citation type="submission" date="2023-05" db="EMBL/GenBank/DDBJ databases">
        <authorList>
            <consortium name="Lawrence Berkeley National Laboratory"/>
            <person name="Steindorff A."/>
            <person name="Hensen N."/>
            <person name="Bonometti L."/>
            <person name="Westerberg I."/>
            <person name="Brannstrom I.O."/>
            <person name="Guillou S."/>
            <person name="Cros-Aarteil S."/>
            <person name="Calhoun S."/>
            <person name="Haridas S."/>
            <person name="Kuo A."/>
            <person name="Mondo S."/>
            <person name="Pangilinan J."/>
            <person name="Riley R."/>
            <person name="Labutti K."/>
            <person name="Andreopoulos B."/>
            <person name="Lipzen A."/>
            <person name="Chen C."/>
            <person name="Yanf M."/>
            <person name="Daum C."/>
            <person name="Ng V."/>
            <person name="Clum A."/>
            <person name="Ohm R."/>
            <person name="Martin F."/>
            <person name="Silar P."/>
            <person name="Natvig D."/>
            <person name="Lalanne C."/>
            <person name="Gautier V."/>
            <person name="Ament-Velasquez S.L."/>
            <person name="Kruys A."/>
            <person name="Hutchinson M.I."/>
            <person name="Powell A.J."/>
            <person name="Barry K."/>
            <person name="Miller A.N."/>
            <person name="Grigoriev I.V."/>
            <person name="Debuchy R."/>
            <person name="Gladieux P."/>
            <person name="Thoren M.H."/>
            <person name="Johannesson H."/>
        </authorList>
    </citation>
    <scope>NUCLEOTIDE SEQUENCE</scope>
    <source>
        <strain evidence="2">CBS 103.79</strain>
    </source>
</reference>
<evidence type="ECO:0000313" key="3">
    <source>
        <dbReference type="Proteomes" id="UP001303889"/>
    </source>
</evidence>
<accession>A0AAN6RPU4</accession>
<dbReference type="EMBL" id="MU855948">
    <property type="protein sequence ID" value="KAK3898369.1"/>
    <property type="molecule type" value="Genomic_DNA"/>
</dbReference>
<proteinExistence type="predicted"/>